<dbReference type="Gene3D" id="1.10.1760.20">
    <property type="match status" value="1"/>
</dbReference>
<keyword evidence="3" id="KW-0812">Transmembrane</keyword>
<evidence type="ECO:0000256" key="2">
    <source>
        <dbReference type="PIRNR" id="PIRNR016661"/>
    </source>
</evidence>
<comment type="similarity">
    <text evidence="1 2">Belongs to the BioY family.</text>
</comment>
<dbReference type="RefSeq" id="WP_166047839.1">
    <property type="nucleotide sequence ID" value="NZ_JAAMPJ010000005.1"/>
</dbReference>
<dbReference type="Pfam" id="PF02632">
    <property type="entry name" value="BioY"/>
    <property type="match status" value="1"/>
</dbReference>
<dbReference type="Proteomes" id="UP000481360">
    <property type="component" value="Unassembled WGS sequence"/>
</dbReference>
<evidence type="ECO:0000313" key="4">
    <source>
        <dbReference type="EMBL" id="NGY61422.1"/>
    </source>
</evidence>
<keyword evidence="3" id="KW-1133">Transmembrane helix</keyword>
<dbReference type="GO" id="GO:0015225">
    <property type="term" value="F:biotin transmembrane transporter activity"/>
    <property type="evidence" value="ECO:0007669"/>
    <property type="project" value="UniProtKB-UniRule"/>
</dbReference>
<dbReference type="InterPro" id="IPR003784">
    <property type="entry name" value="BioY"/>
</dbReference>
<keyword evidence="5" id="KW-1185">Reference proteome</keyword>
<evidence type="ECO:0000256" key="1">
    <source>
        <dbReference type="ARBA" id="ARBA00010692"/>
    </source>
</evidence>
<comment type="caution">
    <text evidence="4">The sequence shown here is derived from an EMBL/GenBank/DDBJ whole genome shotgun (WGS) entry which is preliminary data.</text>
</comment>
<gene>
    <name evidence="4" type="ORF">G7043_21080</name>
</gene>
<protein>
    <recommendedName>
        <fullName evidence="2">Biotin transporter</fullName>
    </recommendedName>
</protein>
<dbReference type="GO" id="GO:0005886">
    <property type="term" value="C:plasma membrane"/>
    <property type="evidence" value="ECO:0007669"/>
    <property type="project" value="UniProtKB-SubCell"/>
</dbReference>
<reference evidence="4 5" key="1">
    <citation type="submission" date="2020-03" db="EMBL/GenBank/DDBJ databases">
        <title>Isolation and identification of active actinomycetes.</title>
        <authorList>
            <person name="Sun X."/>
        </authorList>
    </citation>
    <scope>NUCLEOTIDE SEQUENCE [LARGE SCALE GENOMIC DNA]</scope>
    <source>
        <strain evidence="4 5">NEAU-D13</strain>
    </source>
</reference>
<name>A0A7C9RV36_9PSEU</name>
<dbReference type="PANTHER" id="PTHR34295">
    <property type="entry name" value="BIOTIN TRANSPORTER BIOY"/>
    <property type="match status" value="1"/>
</dbReference>
<accession>A0A7C9RV36</accession>
<evidence type="ECO:0000313" key="5">
    <source>
        <dbReference type="Proteomes" id="UP000481360"/>
    </source>
</evidence>
<dbReference type="PIRSF" id="PIRSF016661">
    <property type="entry name" value="BioY"/>
    <property type="match status" value="1"/>
</dbReference>
<evidence type="ECO:0000256" key="3">
    <source>
        <dbReference type="SAM" id="Phobius"/>
    </source>
</evidence>
<dbReference type="AlphaFoldDB" id="A0A7C9RV36"/>
<feature type="transmembrane region" description="Helical" evidence="3">
    <location>
        <begin position="142"/>
        <end position="161"/>
    </location>
</feature>
<keyword evidence="2" id="KW-0813">Transport</keyword>
<keyword evidence="2 3" id="KW-0472">Membrane</keyword>
<feature type="transmembrane region" description="Helical" evidence="3">
    <location>
        <begin position="113"/>
        <end position="130"/>
    </location>
</feature>
<organism evidence="4 5">
    <name type="scientific">Lentzea alba</name>
    <dbReference type="NCBI Taxonomy" id="2714351"/>
    <lineage>
        <taxon>Bacteria</taxon>
        <taxon>Bacillati</taxon>
        <taxon>Actinomycetota</taxon>
        <taxon>Actinomycetes</taxon>
        <taxon>Pseudonocardiales</taxon>
        <taxon>Pseudonocardiaceae</taxon>
        <taxon>Lentzea</taxon>
    </lineage>
</organism>
<feature type="transmembrane region" description="Helical" evidence="3">
    <location>
        <begin position="173"/>
        <end position="201"/>
    </location>
</feature>
<keyword evidence="2" id="KW-1003">Cell membrane</keyword>
<proteinExistence type="inferred from homology"/>
<dbReference type="PANTHER" id="PTHR34295:SF1">
    <property type="entry name" value="BIOTIN TRANSPORTER BIOY"/>
    <property type="match status" value="1"/>
</dbReference>
<sequence>MVNLRSSRFRLGGTVTLALAPRRTVLADFVPGALVRDLTLVVAGAALTGLAAQVALPIPGSPVPLTGQTFAALLVGAALGWQRGATSMLLYLIAGVAGVPWFQGGTSGAPVSLGYVVGFVFAGALVGALAGRGGDRTPLRVVGTMALGNLAIYSVGVPWLMAATGMSLSKAVAVGVLPFLLGDALKIALAAGVLPGTWALLRRR</sequence>
<dbReference type="EMBL" id="JAAMPJ010000005">
    <property type="protein sequence ID" value="NGY61422.1"/>
    <property type="molecule type" value="Genomic_DNA"/>
</dbReference>
<feature type="transmembrane region" description="Helical" evidence="3">
    <location>
        <begin position="37"/>
        <end position="58"/>
    </location>
</feature>
<comment type="subcellular location">
    <subcellularLocation>
        <location evidence="2">Cell membrane</location>
        <topology evidence="2">Multi-pass membrane protein</topology>
    </subcellularLocation>
</comment>